<dbReference type="GO" id="GO:0005506">
    <property type="term" value="F:iron ion binding"/>
    <property type="evidence" value="ECO:0007669"/>
    <property type="project" value="InterPro"/>
</dbReference>
<dbReference type="InterPro" id="IPR002888">
    <property type="entry name" value="2Fe-2S-bd"/>
</dbReference>
<feature type="binding site" evidence="15">
    <location>
        <position position="1054"/>
    </location>
    <ligand>
        <name>Mo-molybdopterin</name>
        <dbReference type="ChEBI" id="CHEBI:71302"/>
    </ligand>
    <ligandPart>
        <name>Mo</name>
        <dbReference type="ChEBI" id="CHEBI:28685"/>
    </ligandPart>
</feature>
<dbReference type="Gene3D" id="3.30.465.10">
    <property type="match status" value="1"/>
</dbReference>
<dbReference type="PROSITE" id="PS51387">
    <property type="entry name" value="FAD_PCMH"/>
    <property type="match status" value="1"/>
</dbReference>
<dbReference type="InterPro" id="IPR016166">
    <property type="entry name" value="FAD-bd_PCMH"/>
</dbReference>
<evidence type="ECO:0000256" key="14">
    <source>
        <dbReference type="PIRSR" id="PIRSR000127-2"/>
    </source>
</evidence>
<evidence type="ECO:0000256" key="5">
    <source>
        <dbReference type="ARBA" id="ARBA00022630"/>
    </source>
</evidence>
<dbReference type="FunFam" id="3.30.390.50:FF:000001">
    <property type="entry name" value="Xanthine dehydrogenase oxidase"/>
    <property type="match status" value="1"/>
</dbReference>
<feature type="binding site" evidence="14">
    <location>
        <position position="889"/>
    </location>
    <ligand>
        <name>substrate</name>
    </ligand>
</feature>
<feature type="binding site" evidence="15">
    <location>
        <position position="48"/>
    </location>
    <ligand>
        <name>[2Fe-2S] cluster</name>
        <dbReference type="ChEBI" id="CHEBI:190135"/>
        <label>1</label>
    </ligand>
</feature>
<dbReference type="PROSITE" id="PS51085">
    <property type="entry name" value="2FE2S_FER_2"/>
    <property type="match status" value="1"/>
</dbReference>
<feature type="binding site" evidence="14">
    <location>
        <position position="400"/>
    </location>
    <ligand>
        <name>FAD</name>
        <dbReference type="ChEBI" id="CHEBI:57692"/>
    </ligand>
</feature>
<dbReference type="InterPro" id="IPR006058">
    <property type="entry name" value="2Fe2S_fd_BS"/>
</dbReference>
<dbReference type="InterPro" id="IPR001041">
    <property type="entry name" value="2Fe-2S_ferredoxin-type"/>
</dbReference>
<feature type="binding site" evidence="15">
    <location>
        <position position="155"/>
    </location>
    <ligand>
        <name>[2Fe-2S] cluster</name>
        <dbReference type="ChEBI" id="CHEBI:190135"/>
        <label>2</label>
    </ligand>
</feature>
<dbReference type="FunFam" id="3.90.1170.50:FF:000001">
    <property type="entry name" value="Aldehyde oxidase 1"/>
    <property type="match status" value="1"/>
</dbReference>
<evidence type="ECO:0000256" key="3">
    <source>
        <dbReference type="ARBA" id="ARBA00011738"/>
    </source>
</evidence>
<feature type="binding site" evidence="15">
    <location>
        <position position="773"/>
    </location>
    <ligand>
        <name>Mo-molybdopterin</name>
        <dbReference type="ChEBI" id="CHEBI:71302"/>
    </ligand>
    <ligandPart>
        <name>Mo</name>
        <dbReference type="ChEBI" id="CHEBI:28685"/>
    </ligandPart>
</feature>
<name>A0A6I8Q124_XENTR</name>
<keyword evidence="6 15" id="KW-0001">2Fe-2S</keyword>
<proteinExistence type="inferred from homology"/>
<dbReference type="InterPro" id="IPR012675">
    <property type="entry name" value="Beta-grasp_dom_sf"/>
</dbReference>
<evidence type="ECO:0000256" key="12">
    <source>
        <dbReference type="ARBA" id="ARBA00034078"/>
    </source>
</evidence>
<dbReference type="GeneTree" id="ENSGT00950000183114"/>
<feature type="binding site" evidence="14">
    <location>
        <begin position="237"/>
        <end position="244"/>
    </location>
    <ligand>
        <name>FAD</name>
        <dbReference type="ChEBI" id="CHEBI:57692"/>
    </ligand>
</feature>
<dbReference type="SUPFAM" id="SSF55447">
    <property type="entry name" value="CO dehydrogenase flavoprotein C-terminal domain-like"/>
    <property type="match status" value="1"/>
</dbReference>
<dbReference type="GO" id="GO:0051537">
    <property type="term" value="F:2 iron, 2 sulfur cluster binding"/>
    <property type="evidence" value="ECO:0007669"/>
    <property type="project" value="UniProtKB-KW"/>
</dbReference>
<evidence type="ECO:0000256" key="6">
    <source>
        <dbReference type="ARBA" id="ARBA00022714"/>
    </source>
</evidence>
<dbReference type="Pfam" id="PF03450">
    <property type="entry name" value="CO_deh_flav_C"/>
    <property type="match status" value="1"/>
</dbReference>
<dbReference type="InterPro" id="IPR036683">
    <property type="entry name" value="CO_DH_flav_C_dom_sf"/>
</dbReference>
<dbReference type="FunFam" id="3.30.465.10:FF:000004">
    <property type="entry name" value="Xanthine dehydrogenase/oxidase"/>
    <property type="match status" value="1"/>
</dbReference>
<dbReference type="Pfam" id="PF00111">
    <property type="entry name" value="Fer2"/>
    <property type="match status" value="1"/>
</dbReference>
<feature type="domain" description="FAD-binding PCMH-type" evidence="17">
    <location>
        <begin position="209"/>
        <end position="392"/>
    </location>
</feature>
<dbReference type="PANTHER" id="PTHR45444:SF3">
    <property type="entry name" value="XANTHINE DEHYDROGENASE"/>
    <property type="match status" value="1"/>
</dbReference>
<dbReference type="Ensembl" id="ENSXETT00000067594">
    <property type="protein sequence ID" value="ENSXETP00000066322"/>
    <property type="gene ID" value="ENSXETG00000034468"/>
</dbReference>
<evidence type="ECO:0000256" key="1">
    <source>
        <dbReference type="ARBA" id="ARBA00001974"/>
    </source>
</evidence>
<feature type="active site" description="Proton acceptor" evidence="13">
    <location>
        <position position="1236"/>
    </location>
</feature>
<evidence type="ECO:0000256" key="8">
    <source>
        <dbReference type="ARBA" id="ARBA00022827"/>
    </source>
</evidence>
<dbReference type="GO" id="GO:0071949">
    <property type="term" value="F:FAD binding"/>
    <property type="evidence" value="ECO:0007669"/>
    <property type="project" value="InterPro"/>
</dbReference>
<dbReference type="GO" id="GO:0016491">
    <property type="term" value="F:oxidoreductase activity"/>
    <property type="evidence" value="ECO:0007669"/>
    <property type="project" value="UniProtKB-KW"/>
</dbReference>
<dbReference type="Pfam" id="PF02738">
    <property type="entry name" value="MoCoBD_1"/>
    <property type="match status" value="1"/>
</dbReference>
<feature type="domain" description="2Fe-2S ferredoxin-type" evidence="16">
    <location>
        <begin position="9"/>
        <end position="96"/>
    </location>
</feature>
<feature type="binding site" evidence="15">
    <location>
        <position position="53"/>
    </location>
    <ligand>
        <name>[2Fe-2S] cluster</name>
        <dbReference type="ChEBI" id="CHEBI:190135"/>
        <label>1</label>
    </ligand>
</feature>
<dbReference type="InterPro" id="IPR002346">
    <property type="entry name" value="Mopterin_DH_FAD-bd"/>
</dbReference>
<keyword evidence="4 15" id="KW-0500">Molybdenum</keyword>
<dbReference type="SUPFAM" id="SSF56003">
    <property type="entry name" value="Molybdenum cofactor-binding domain"/>
    <property type="match status" value="1"/>
</dbReference>
<protein>
    <submittedName>
        <fullName evidence="18">Aldehyde oxidase 1</fullName>
    </submittedName>
</protein>
<dbReference type="InterPro" id="IPR008274">
    <property type="entry name" value="AldOxase/xan_DH_MoCoBD1"/>
</dbReference>
<evidence type="ECO:0000256" key="7">
    <source>
        <dbReference type="ARBA" id="ARBA00022723"/>
    </source>
</evidence>
<keyword evidence="7 15" id="KW-0479">Metal-binding</keyword>
<keyword evidence="8 14" id="KW-0274">FAD</keyword>
<reference evidence="18" key="1">
    <citation type="journal article" date="2010" name="Science">
        <title>The genome of the Western clawed frog Xenopus tropicalis.</title>
        <authorList>
            <person name="Hellsten U."/>
            <person name="Harland R.M."/>
            <person name="Gilchrist M.J."/>
            <person name="Hendrix D."/>
            <person name="Jurka J."/>
            <person name="Kapitonov V."/>
            <person name="Ovcharenko I."/>
            <person name="Putnam N.H."/>
            <person name="Shu S."/>
            <person name="Taher L."/>
            <person name="Blitz I.L."/>
            <person name="Blumberg B."/>
            <person name="Dichmann D.S."/>
            <person name="Dubchak I."/>
            <person name="Amaya E."/>
            <person name="Detter J.C."/>
            <person name="Fletcher R."/>
            <person name="Gerhard D.S."/>
            <person name="Goodstein D."/>
            <person name="Graves T."/>
            <person name="Grigoriev I.V."/>
            <person name="Grimwood J."/>
            <person name="Kawashima T."/>
            <person name="Lindquist E."/>
            <person name="Lucas S.M."/>
            <person name="Mead P.E."/>
            <person name="Mitros T."/>
            <person name="Ogino H."/>
            <person name="Ohta Y."/>
            <person name="Poliakov A.V."/>
            <person name="Pollet N."/>
            <person name="Robert J."/>
            <person name="Salamov A."/>
            <person name="Sater A.K."/>
            <person name="Schmutz J."/>
            <person name="Terry A."/>
            <person name="Vize P.D."/>
            <person name="Warren W.C."/>
            <person name="Wells D."/>
            <person name="Wills A."/>
            <person name="Wilson R.K."/>
            <person name="Zimmerman L.B."/>
            <person name="Zorn A.M."/>
            <person name="Grainger R."/>
            <person name="Grammer T."/>
            <person name="Khokha M.K."/>
            <person name="Richardson P.M."/>
            <person name="Rokhsar D.S."/>
        </authorList>
    </citation>
    <scope>NUCLEOTIDE SEQUENCE [LARGE SCALE GENOMIC DNA]</scope>
    <source>
        <strain evidence="18">Nigerian</strain>
    </source>
</reference>
<dbReference type="InterPro" id="IPR036318">
    <property type="entry name" value="FAD-bd_PCMH-like_sf"/>
</dbReference>
<keyword evidence="11 15" id="KW-0411">Iron-sulfur</keyword>
<dbReference type="InterPro" id="IPR016208">
    <property type="entry name" value="Ald_Oxase/xanthine_DH-like"/>
</dbReference>
<keyword evidence="5" id="KW-0285">Flavoprotein</keyword>
<gene>
    <name evidence="18" type="primary">aox1</name>
</gene>
<dbReference type="SUPFAM" id="SSF54292">
    <property type="entry name" value="2Fe-2S ferredoxin-like"/>
    <property type="match status" value="1"/>
</dbReference>
<dbReference type="InterPro" id="IPR037165">
    <property type="entry name" value="AldOxase/xan_DH_Mopterin-bd_sf"/>
</dbReference>
<dbReference type="GO" id="GO:0043546">
    <property type="term" value="F:molybdopterin cofactor binding"/>
    <property type="evidence" value="ECO:0007669"/>
    <property type="project" value="InterPro"/>
</dbReference>
<organism evidence="18">
    <name type="scientific">Xenopus tropicalis</name>
    <name type="common">Western clawed frog</name>
    <name type="synonym">Silurana tropicalis</name>
    <dbReference type="NCBI Taxonomy" id="8364"/>
    <lineage>
        <taxon>Eukaryota</taxon>
        <taxon>Metazoa</taxon>
        <taxon>Chordata</taxon>
        <taxon>Craniata</taxon>
        <taxon>Vertebrata</taxon>
        <taxon>Euteleostomi</taxon>
        <taxon>Amphibia</taxon>
        <taxon>Batrachia</taxon>
        <taxon>Anura</taxon>
        <taxon>Pipoidea</taxon>
        <taxon>Pipidae</taxon>
        <taxon>Xenopodinae</taxon>
        <taxon>Xenopus</taxon>
        <taxon>Silurana</taxon>
    </lineage>
</organism>
<keyword evidence="10 15" id="KW-0408">Iron</keyword>
<dbReference type="InterPro" id="IPR036884">
    <property type="entry name" value="2Fe-2S-bd_dom_sf"/>
</dbReference>
<dbReference type="PROSITE" id="PS00559">
    <property type="entry name" value="MOLYBDOPTERIN_EUK"/>
    <property type="match status" value="1"/>
</dbReference>
<dbReference type="Gene3D" id="3.90.1170.50">
    <property type="entry name" value="Aldehyde oxidase/xanthine dehydrogenase, a/b hammerhead"/>
    <property type="match status" value="1"/>
</dbReference>
<dbReference type="InterPro" id="IPR036856">
    <property type="entry name" value="Ald_Oxase/Xan_DH_a/b_sf"/>
</dbReference>
<comment type="subunit">
    <text evidence="3">Homodimer.</text>
</comment>
<feature type="binding site" evidence="15">
    <location>
        <position position="742"/>
    </location>
    <ligand>
        <name>Mo-molybdopterin</name>
        <dbReference type="ChEBI" id="CHEBI:71302"/>
    </ligand>
    <ligandPart>
        <name>Mo</name>
        <dbReference type="ChEBI" id="CHEBI:28685"/>
    </ligandPart>
</feature>
<dbReference type="Pfam" id="PF20256">
    <property type="entry name" value="MoCoBD_2"/>
    <property type="match status" value="1"/>
</dbReference>
<dbReference type="SUPFAM" id="SSF54665">
    <property type="entry name" value="CO dehydrogenase molybdoprotein N-domain-like"/>
    <property type="match status" value="1"/>
</dbReference>
<dbReference type="InterPro" id="IPR000674">
    <property type="entry name" value="Ald_Oxase/Xan_DH_a/b"/>
</dbReference>
<accession>A0A6I8Q124</accession>
<dbReference type="FunFam" id="3.10.20.30:FF:000015">
    <property type="entry name" value="Aldehyde oxidase 1"/>
    <property type="match status" value="1"/>
</dbReference>
<dbReference type="Gene3D" id="1.10.150.120">
    <property type="entry name" value="[2Fe-2S]-binding domain"/>
    <property type="match status" value="1"/>
</dbReference>
<dbReference type="InterPro" id="IPR016169">
    <property type="entry name" value="FAD-bd_PCMH_sub2"/>
</dbReference>
<dbReference type="InterPro" id="IPR022407">
    <property type="entry name" value="OxRdtase_Mopterin_BS"/>
</dbReference>
<evidence type="ECO:0000259" key="16">
    <source>
        <dbReference type="PROSITE" id="PS51085"/>
    </source>
</evidence>
<comment type="cofactor">
    <cofactor evidence="15">
        <name>[2Fe-2S] cluster</name>
        <dbReference type="ChEBI" id="CHEBI:190135"/>
    </cofactor>
    <text evidence="15">Binds 2 [2Fe-2S] clusters.</text>
</comment>
<dbReference type="InterPro" id="IPR016167">
    <property type="entry name" value="FAD-bd_PCMH_sub1"/>
</dbReference>
<dbReference type="InterPro" id="IPR005107">
    <property type="entry name" value="CO_DH_flav_C"/>
</dbReference>
<dbReference type="FunFam" id="3.30.365.10:FF:000004">
    <property type="entry name" value="Xanthine dehydrogenase oxidase"/>
    <property type="match status" value="1"/>
</dbReference>
<dbReference type="SMART" id="SM01092">
    <property type="entry name" value="CO_deh_flav_C"/>
    <property type="match status" value="1"/>
</dbReference>
<dbReference type="Gene3D" id="3.30.390.50">
    <property type="entry name" value="CO dehydrogenase flavoprotein, C-terminal domain"/>
    <property type="match status" value="1"/>
</dbReference>
<evidence type="ECO:0000256" key="11">
    <source>
        <dbReference type="ARBA" id="ARBA00023014"/>
    </source>
</evidence>
<comment type="similarity">
    <text evidence="2">Belongs to the xanthine dehydrogenase family.</text>
</comment>
<dbReference type="FunFam" id="3.30.43.10:FF:000001">
    <property type="entry name" value="Xanthine dehydrogenase/oxidase"/>
    <property type="match status" value="1"/>
</dbReference>
<dbReference type="Gene3D" id="3.30.43.10">
    <property type="entry name" value="Uridine Diphospho-n-acetylenolpyruvylglucosamine Reductase, domain 2"/>
    <property type="match status" value="1"/>
</dbReference>
<dbReference type="Bgee" id="ENSXETG00000034468">
    <property type="expression patterns" value="Expressed in ovary and 8 other cell types or tissues"/>
</dbReference>
<feature type="binding site" evidence="15">
    <location>
        <position position="887"/>
    </location>
    <ligand>
        <name>Mo-molybdopterin</name>
        <dbReference type="ChEBI" id="CHEBI:71302"/>
    </ligand>
    <ligandPart>
        <name>Mo</name>
        <dbReference type="ChEBI" id="CHEBI:28685"/>
    </ligandPart>
</feature>
<feature type="binding site" evidence="15">
    <location>
        <position position="121"/>
    </location>
    <ligand>
        <name>[2Fe-2S] cluster</name>
        <dbReference type="ChEBI" id="CHEBI:190135"/>
        <label>2</label>
    </ligand>
</feature>
<dbReference type="PROSITE" id="PS00197">
    <property type="entry name" value="2FE2S_FER_1"/>
    <property type="match status" value="1"/>
</dbReference>
<evidence type="ECO:0000256" key="4">
    <source>
        <dbReference type="ARBA" id="ARBA00022505"/>
    </source>
</evidence>
<dbReference type="InterPro" id="IPR046867">
    <property type="entry name" value="AldOxase/xan_DH_MoCoBD2"/>
</dbReference>
<feature type="binding site" evidence="15">
    <location>
        <position position="78"/>
    </location>
    <ligand>
        <name>[2Fe-2S] cluster</name>
        <dbReference type="ChEBI" id="CHEBI:190135"/>
        <label>1</label>
    </ligand>
</feature>
<evidence type="ECO:0000256" key="15">
    <source>
        <dbReference type="PIRSR" id="PIRSR000127-3"/>
    </source>
</evidence>
<dbReference type="PANTHER" id="PTHR45444">
    <property type="entry name" value="XANTHINE DEHYDROGENASE"/>
    <property type="match status" value="1"/>
</dbReference>
<feature type="binding site" evidence="15">
    <location>
        <position position="118"/>
    </location>
    <ligand>
        <name>[2Fe-2S] cluster</name>
        <dbReference type="ChEBI" id="CHEBI:190135"/>
        <label>2</label>
    </ligand>
</feature>
<dbReference type="Pfam" id="PF00941">
    <property type="entry name" value="FAD_binding_5"/>
    <property type="match status" value="1"/>
</dbReference>
<comment type="cofactor">
    <cofactor evidence="1 14">
        <name>FAD</name>
        <dbReference type="ChEBI" id="CHEBI:57692"/>
    </cofactor>
</comment>
<feature type="binding site" evidence="15">
    <location>
        <position position="153"/>
    </location>
    <ligand>
        <name>[2Fe-2S] cluster</name>
        <dbReference type="ChEBI" id="CHEBI:190135"/>
        <label>2</label>
    </ligand>
</feature>
<dbReference type="InterPro" id="IPR036010">
    <property type="entry name" value="2Fe-2S_ferredoxin-like_sf"/>
</dbReference>
<feature type="binding site" evidence="14">
    <location>
        <position position="382"/>
    </location>
    <ligand>
        <name>FAD</name>
        <dbReference type="ChEBI" id="CHEBI:57692"/>
    </ligand>
</feature>
<dbReference type="SUPFAM" id="SSF47741">
    <property type="entry name" value="CO dehydrogenase ISP C-domain like"/>
    <property type="match status" value="1"/>
</dbReference>
<evidence type="ECO:0000256" key="9">
    <source>
        <dbReference type="ARBA" id="ARBA00023002"/>
    </source>
</evidence>
<comment type="cofactor">
    <cofactor evidence="12">
        <name>[2Fe-2S] cluster</name>
        <dbReference type="ChEBI" id="CHEBI:190135"/>
    </cofactor>
</comment>
<dbReference type="Pfam" id="PF01799">
    <property type="entry name" value="Fer2_2"/>
    <property type="match status" value="1"/>
</dbReference>
<dbReference type="PIRSF" id="PIRSF000127">
    <property type="entry name" value="Xanthine_DH"/>
    <property type="match status" value="1"/>
</dbReference>
<keyword evidence="9" id="KW-0560">Oxidoreductase</keyword>
<comment type="cofactor">
    <cofactor evidence="15">
        <name>Mo-molybdopterin</name>
        <dbReference type="ChEBI" id="CHEBI:71302"/>
    </cofactor>
    <text evidence="15">Binds 1 Mo-molybdopterin (Mo-MPT) cofactor per subunit.</text>
</comment>
<dbReference type="Pfam" id="PF01315">
    <property type="entry name" value="Ald_Xan_dh_C"/>
    <property type="match status" value="1"/>
</dbReference>
<reference evidence="18" key="2">
    <citation type="submission" date="2020-05" db="UniProtKB">
        <authorList>
            <consortium name="Ensembl"/>
        </authorList>
    </citation>
    <scope>IDENTIFICATION</scope>
</reference>
<dbReference type="FunFam" id="3.30.365.10:FF:000003">
    <property type="entry name" value="Aldehyde oxidase 1"/>
    <property type="match status" value="1"/>
</dbReference>
<dbReference type="SMART" id="SM01008">
    <property type="entry name" value="Ald_Xan_dh_C"/>
    <property type="match status" value="1"/>
</dbReference>
<evidence type="ECO:0000256" key="10">
    <source>
        <dbReference type="ARBA" id="ARBA00023004"/>
    </source>
</evidence>
<dbReference type="SUPFAM" id="SSF56176">
    <property type="entry name" value="FAD-binding/transporter-associated domain-like"/>
    <property type="match status" value="1"/>
</dbReference>
<sequence>MMAFQQASDYLIFYVNGRKVVEKNPDPEDMLLPYLRRNLHLTGTKYGCGGGGCGACTVMISTVHPVSKKIIHYPALACLLPICSLYGNAVTTTEGIGNSTTKLHPVQERIAKAHGSQCGFCTPGMVMSIYTLLRNHPEPTMEQILSALSGNLCRCTGYRPILDGCKTFSKSFPKLFYEKDFLPLDPTQDLIFPPELMMMFNSQKKMNVFLGERITWYSPSTLDEILELKTKYPSAPLVVGNTALGPQMKFQGVIHPVLISPVRVMDLYNVSLNDMGISIGAACSLSQVKEILCENISAIQEDKAKIFHALLQHLGTLAGEQIRSMASIGGHIISKRTISDLNPILAAGGAILNFASKGETRQVELNELFFTGSSPQKSEEVLLSVFIPYSKKDEFVSAFRQAQRDENANAIVNAGMKVHFEEDTDIVKEMAIYYGCMGPSTVYAKNTSQALIGRHWDEEMLNEACKLILEEITLSPSAPGGKVQYRRALTISFFFKFYLQVLQCLKKTIKSSSVASDYISAIKDFEINTPKTLQIFQETEQEQPIDDPVGHPIVHTSGIKQATGEAIYVDDMPTVDQELFIAFVTSKRAHAKILSIDASEALALPGVCDIIRAEDIPGKNELDGLNHLFSEDKVECVGQIICAVVADTPKHAKQAAAKVKIDYQNLEPVILTMEDAIKNNSFFEPEKKIIHGNAEEAFKSADHILEGEVHIGGQEQFYMETNTVLVVPKGEENELDIYVSTQDPTGVQLAVAACLNVPSNRVMCHVKRVGGAFGGKITKPSIFACASAVAAHKTKRPVRCVLERGEDMLITAGRHPFFGKYKVGFMNDGRIVGLDVSFYTNAGCSTDESILVLVVALIKMDNAYHFPNLTCTATACKTNLPSNTAFRGFGFPQTGLVTETIMDAVAVKCGLQPHQVREKNMYTGIGKTHYNQEFDSTNLMRCWNECMQKSSYQSRRDAIQEFNKENYWKKKGIAIIPLKFTVGFVEKTYHQAAALVHIYRDGYVLVSHSGVEMGQGLYTKIVQVVSRELKIPMSYIYICETSTVTVPNSIASGGSIGTDITGIAVKNACDILQQRLEPIISRNPNGKWEEWVSEAFEQRISLSSTGYYRGYDTYMDWEKGEGHAGPYYIFGAACSEIELDCLTGKYNNLRTDIVMDLGQSINPGIDIGQVEGAFTQGFGLYTTEELQYSPFGSLYTLGPDKYIMPAVCDIPREFNVYLLASSNNPYTIYSSKGVGETALFLGCSVFFAIKDAIDSARAERGLSKDFTLNSPAGPERIRMACSDYLTNMIPKDEAGTYNPWCVDVSK</sequence>
<evidence type="ECO:0000259" key="17">
    <source>
        <dbReference type="PROSITE" id="PS51387"/>
    </source>
</evidence>
<evidence type="ECO:0000256" key="2">
    <source>
        <dbReference type="ARBA" id="ARBA00006849"/>
    </source>
</evidence>
<feature type="binding site" evidence="14">
    <location>
        <position position="340"/>
    </location>
    <ligand>
        <name>FAD</name>
        <dbReference type="ChEBI" id="CHEBI:57692"/>
    </ligand>
</feature>
<dbReference type="Gene3D" id="3.30.365.10">
    <property type="entry name" value="Aldehyde oxidase/xanthine dehydrogenase, molybdopterin binding domain"/>
    <property type="match status" value="4"/>
</dbReference>
<evidence type="ECO:0000313" key="18">
    <source>
        <dbReference type="Ensembl" id="ENSXETP00000066322"/>
    </source>
</evidence>
<feature type="binding site" evidence="15">
    <location>
        <position position="56"/>
    </location>
    <ligand>
        <name>[2Fe-2S] cluster</name>
        <dbReference type="ChEBI" id="CHEBI:190135"/>
        <label>1</label>
    </ligand>
</feature>
<dbReference type="Gene3D" id="3.10.20.30">
    <property type="match status" value="1"/>
</dbReference>
<evidence type="ECO:0000256" key="13">
    <source>
        <dbReference type="PIRSR" id="PIRSR000127-1"/>
    </source>
</evidence>